<dbReference type="AlphaFoldDB" id="A0A2Z6P8E5"/>
<dbReference type="InterPro" id="IPR023296">
    <property type="entry name" value="Glyco_hydro_beta-prop_sf"/>
</dbReference>
<protein>
    <submittedName>
        <fullName evidence="1">Uncharacterized protein</fullName>
    </submittedName>
</protein>
<sequence>MNMYLQTIPRAIWLHKSGKQLVQWPIVEVEKLRVNHVNWPTKVLKGGELLKINGVTAAQLDKY</sequence>
<dbReference type="EMBL" id="DF973733">
    <property type="protein sequence ID" value="GAU38847.1"/>
    <property type="molecule type" value="Genomic_DNA"/>
</dbReference>
<dbReference type="Proteomes" id="UP000242715">
    <property type="component" value="Unassembled WGS sequence"/>
</dbReference>
<proteinExistence type="predicted"/>
<keyword evidence="2" id="KW-1185">Reference proteome</keyword>
<dbReference type="OrthoDB" id="202537at2759"/>
<gene>
    <name evidence="1" type="ORF">TSUD_356980</name>
</gene>
<dbReference type="InterPro" id="IPR050551">
    <property type="entry name" value="Fructan_Metab_Enzymes"/>
</dbReference>
<evidence type="ECO:0000313" key="2">
    <source>
        <dbReference type="Proteomes" id="UP000242715"/>
    </source>
</evidence>
<dbReference type="Gene3D" id="2.115.10.20">
    <property type="entry name" value="Glycosyl hydrolase domain, family 43"/>
    <property type="match status" value="1"/>
</dbReference>
<organism evidence="1 2">
    <name type="scientific">Trifolium subterraneum</name>
    <name type="common">Subterranean clover</name>
    <dbReference type="NCBI Taxonomy" id="3900"/>
    <lineage>
        <taxon>Eukaryota</taxon>
        <taxon>Viridiplantae</taxon>
        <taxon>Streptophyta</taxon>
        <taxon>Embryophyta</taxon>
        <taxon>Tracheophyta</taxon>
        <taxon>Spermatophyta</taxon>
        <taxon>Magnoliopsida</taxon>
        <taxon>eudicotyledons</taxon>
        <taxon>Gunneridae</taxon>
        <taxon>Pentapetalae</taxon>
        <taxon>rosids</taxon>
        <taxon>fabids</taxon>
        <taxon>Fabales</taxon>
        <taxon>Fabaceae</taxon>
        <taxon>Papilionoideae</taxon>
        <taxon>50 kb inversion clade</taxon>
        <taxon>NPAAA clade</taxon>
        <taxon>Hologalegina</taxon>
        <taxon>IRL clade</taxon>
        <taxon>Trifolieae</taxon>
        <taxon>Trifolium</taxon>
    </lineage>
</organism>
<name>A0A2Z6P8E5_TRISU</name>
<evidence type="ECO:0000313" key="1">
    <source>
        <dbReference type="EMBL" id="GAU38847.1"/>
    </source>
</evidence>
<accession>A0A2Z6P8E5</accession>
<dbReference type="PANTHER" id="PTHR31953">
    <property type="entry name" value="BETA-FRUCTOFURANOSIDASE, INSOLUBLE ISOENZYME CWINV1-RELATED"/>
    <property type="match status" value="1"/>
</dbReference>
<reference evidence="2" key="1">
    <citation type="journal article" date="2017" name="Front. Plant Sci.">
        <title>Climate Clever Clovers: New Paradigm to Reduce the Environmental Footprint of Ruminants by Breeding Low Methanogenic Forages Utilizing Haplotype Variation.</title>
        <authorList>
            <person name="Kaur P."/>
            <person name="Appels R."/>
            <person name="Bayer P.E."/>
            <person name="Keeble-Gagnere G."/>
            <person name="Wang J."/>
            <person name="Hirakawa H."/>
            <person name="Shirasawa K."/>
            <person name="Vercoe P."/>
            <person name="Stefanova K."/>
            <person name="Durmic Z."/>
            <person name="Nichols P."/>
            <person name="Revell C."/>
            <person name="Isobe S.N."/>
            <person name="Edwards D."/>
            <person name="Erskine W."/>
        </authorList>
    </citation>
    <scope>NUCLEOTIDE SEQUENCE [LARGE SCALE GENOMIC DNA]</scope>
    <source>
        <strain evidence="2">cv. Daliak</strain>
    </source>
</reference>